<evidence type="ECO:0000256" key="5">
    <source>
        <dbReference type="PIRSR" id="PIRSR000137-2"/>
    </source>
</evidence>
<protein>
    <submittedName>
        <fullName evidence="8">Dehydrogenase</fullName>
    </submittedName>
</protein>
<keyword evidence="9" id="KW-1185">Reference proteome</keyword>
<dbReference type="PANTHER" id="PTHR46056:SF12">
    <property type="entry name" value="LONG-CHAIN-ALCOHOL OXIDASE"/>
    <property type="match status" value="1"/>
</dbReference>
<sequence length="511" mass="57126">MAEEKYDFIIIGTGAGGGTLLHKLAPTGKRILVLERGGFLPREKENWDTVQVFQKDRYHTDEEWKDHKGRSFHPGTGYWVGGNTKVYGAALFRLREKDFGLVEHSGGVSPAWPISYKELEPYYTQAEKLYGVRGRRQMDRTEPKASEEYPFGPIKHEPRIQEIHNLLEKKGYNPFYIPLGVKLHDDMLESSKCIRCDTCDGFPCLVHAKSDADVDCVRPNMTMQNVELRTHAKVECLVTDESGKRVETVVYSKDGEKHAVKGNTVVISCGAVNSAALLLASANDKHPDGLANSSGMVGRNFMKHNNGAILGISSKPNPTVFQKTMAVNDFYWGDDEFKYPMGHVQLLGKVNKDMLAADAPAFAPGLVLDKMASHSVDWWITGEDLPDPENRVTLKDGKIHLHYTDNNLKGFDRLMKKWCDILKEIECADYIVPHSLYFRKKIPLQAVGHQCGTARFGEDPKTSVLDKNCRTHDVENLYVVDGSFFPSSGAVNPSLTIMANALRVGEHLAKS</sequence>
<name>A0AAU9DCX1_9BACT</name>
<keyword evidence="2" id="KW-0285">Flavoprotein</keyword>
<dbReference type="AlphaFoldDB" id="A0AAU9DCX1"/>
<dbReference type="InterPro" id="IPR000172">
    <property type="entry name" value="GMC_OxRdtase_N"/>
</dbReference>
<evidence type="ECO:0000259" key="6">
    <source>
        <dbReference type="Pfam" id="PF00732"/>
    </source>
</evidence>
<dbReference type="Proteomes" id="UP001348817">
    <property type="component" value="Plasmid pFA4"/>
</dbReference>
<gene>
    <name evidence="8" type="ORF">FUAX_47510</name>
</gene>
<evidence type="ECO:0000256" key="3">
    <source>
        <dbReference type="ARBA" id="ARBA00022827"/>
    </source>
</evidence>
<dbReference type="PANTHER" id="PTHR46056">
    <property type="entry name" value="LONG-CHAIN-ALCOHOL OXIDASE"/>
    <property type="match status" value="1"/>
</dbReference>
<keyword evidence="8" id="KW-0614">Plasmid</keyword>
<geneLocation type="plasmid" evidence="8 9">
    <name>pFA4</name>
</geneLocation>
<dbReference type="InterPro" id="IPR012132">
    <property type="entry name" value="GMC_OxRdtase"/>
</dbReference>
<accession>A0AAU9DCX1</accession>
<evidence type="ECO:0000256" key="2">
    <source>
        <dbReference type="ARBA" id="ARBA00022630"/>
    </source>
</evidence>
<evidence type="ECO:0000256" key="4">
    <source>
        <dbReference type="ARBA" id="ARBA00023002"/>
    </source>
</evidence>
<dbReference type="PIRSF" id="PIRSF000137">
    <property type="entry name" value="Alcohol_oxidase"/>
    <property type="match status" value="1"/>
</dbReference>
<proteinExistence type="inferred from homology"/>
<comment type="cofactor">
    <cofactor evidence="5">
        <name>FAD</name>
        <dbReference type="ChEBI" id="CHEBI:57692"/>
    </cofactor>
</comment>
<dbReference type="EMBL" id="AP025318">
    <property type="protein sequence ID" value="BDD12319.1"/>
    <property type="molecule type" value="Genomic_DNA"/>
</dbReference>
<evidence type="ECO:0000313" key="9">
    <source>
        <dbReference type="Proteomes" id="UP001348817"/>
    </source>
</evidence>
<evidence type="ECO:0000259" key="7">
    <source>
        <dbReference type="Pfam" id="PF05199"/>
    </source>
</evidence>
<dbReference type="InterPro" id="IPR036188">
    <property type="entry name" value="FAD/NAD-bd_sf"/>
</dbReference>
<dbReference type="GO" id="GO:0050660">
    <property type="term" value="F:flavin adenine dinucleotide binding"/>
    <property type="evidence" value="ECO:0007669"/>
    <property type="project" value="InterPro"/>
</dbReference>
<evidence type="ECO:0000256" key="1">
    <source>
        <dbReference type="ARBA" id="ARBA00010790"/>
    </source>
</evidence>
<organism evidence="8 9">
    <name type="scientific">Fulvitalea axinellae</name>
    <dbReference type="NCBI Taxonomy" id="1182444"/>
    <lineage>
        <taxon>Bacteria</taxon>
        <taxon>Pseudomonadati</taxon>
        <taxon>Bacteroidota</taxon>
        <taxon>Cytophagia</taxon>
        <taxon>Cytophagales</taxon>
        <taxon>Persicobacteraceae</taxon>
        <taxon>Fulvitalea</taxon>
    </lineage>
</organism>
<dbReference type="RefSeq" id="WP_338395671.1">
    <property type="nucleotide sequence ID" value="NZ_AP025318.1"/>
</dbReference>
<dbReference type="Gene3D" id="3.50.50.60">
    <property type="entry name" value="FAD/NAD(P)-binding domain"/>
    <property type="match status" value="2"/>
</dbReference>
<dbReference type="GO" id="GO:0016614">
    <property type="term" value="F:oxidoreductase activity, acting on CH-OH group of donors"/>
    <property type="evidence" value="ECO:0007669"/>
    <property type="project" value="InterPro"/>
</dbReference>
<feature type="domain" description="Glucose-methanol-choline oxidoreductase N-terminal" evidence="6">
    <location>
        <begin position="7"/>
        <end position="304"/>
    </location>
</feature>
<dbReference type="Pfam" id="PF05199">
    <property type="entry name" value="GMC_oxred_C"/>
    <property type="match status" value="1"/>
</dbReference>
<evidence type="ECO:0000313" key="8">
    <source>
        <dbReference type="EMBL" id="BDD12319.1"/>
    </source>
</evidence>
<keyword evidence="3 5" id="KW-0274">FAD</keyword>
<comment type="similarity">
    <text evidence="1">Belongs to the GMC oxidoreductase family.</text>
</comment>
<feature type="domain" description="Glucose-methanol-choline oxidoreductase C-terminal" evidence="7">
    <location>
        <begin position="444"/>
        <end position="501"/>
    </location>
</feature>
<dbReference type="KEGG" id="fax:FUAX_47510"/>
<keyword evidence="4" id="KW-0560">Oxidoreductase</keyword>
<feature type="binding site" evidence="5">
    <location>
        <position position="234"/>
    </location>
    <ligand>
        <name>FAD</name>
        <dbReference type="ChEBI" id="CHEBI:57692"/>
    </ligand>
</feature>
<dbReference type="Pfam" id="PF00732">
    <property type="entry name" value="GMC_oxred_N"/>
    <property type="match status" value="1"/>
</dbReference>
<dbReference type="InterPro" id="IPR007867">
    <property type="entry name" value="GMC_OxRtase_C"/>
</dbReference>
<dbReference type="SUPFAM" id="SSF51905">
    <property type="entry name" value="FAD/NAD(P)-binding domain"/>
    <property type="match status" value="1"/>
</dbReference>
<reference evidence="8 9" key="1">
    <citation type="submission" date="2021-12" db="EMBL/GenBank/DDBJ databases">
        <title>Genome sequencing of bacteria with rrn-lacking chromosome and rrn-plasmid.</title>
        <authorList>
            <person name="Anda M."/>
            <person name="Iwasaki W."/>
        </authorList>
    </citation>
    <scope>NUCLEOTIDE SEQUENCE [LARGE SCALE GENOMIC DNA]</scope>
    <source>
        <strain evidence="8 9">DSM 100852</strain>
        <plasmid evidence="8 9">pFA4</plasmid>
    </source>
</reference>